<accession>A0ABD5UGH1</accession>
<proteinExistence type="predicted"/>
<evidence type="ECO:0000256" key="1">
    <source>
        <dbReference type="SAM" id="MobiDB-lite"/>
    </source>
</evidence>
<name>A0ABD5UGH1_9EURY</name>
<keyword evidence="4" id="KW-1185">Reference proteome</keyword>
<keyword evidence="2" id="KW-1133">Transmembrane helix</keyword>
<evidence type="ECO:0000313" key="3">
    <source>
        <dbReference type="EMBL" id="MFC6887595.1"/>
    </source>
</evidence>
<keyword evidence="2" id="KW-0812">Transmembrane</keyword>
<organism evidence="3 4">
    <name type="scientific">Halorubrum trueperi</name>
    <dbReference type="NCBI Taxonomy" id="2004704"/>
    <lineage>
        <taxon>Archaea</taxon>
        <taxon>Methanobacteriati</taxon>
        <taxon>Methanobacteriota</taxon>
        <taxon>Stenosarchaea group</taxon>
        <taxon>Halobacteria</taxon>
        <taxon>Halobacteriales</taxon>
        <taxon>Haloferacaceae</taxon>
        <taxon>Halorubrum</taxon>
    </lineage>
</organism>
<sequence>MSKENTLETTATSKQTSSSSTKVTDVTFSNGYIHEILNKREKTKKDWMKVLELMYENDIIVDPTITAGWVSDRELNQSISPAIEFYNEIEPRIEGNIELIIDDLEEIGFVKVNRNTNYSDQLEDSDLSMSEDTVVPIPGLTQEGLQFAHNLKTERQQQTTNRYLLALTFLLFVLTLVLVGLEIVPLL</sequence>
<reference evidence="3 4" key="1">
    <citation type="journal article" date="2019" name="Int. J. Syst. Evol. Microbiol.">
        <title>The Global Catalogue of Microorganisms (GCM) 10K type strain sequencing project: providing services to taxonomists for standard genome sequencing and annotation.</title>
        <authorList>
            <consortium name="The Broad Institute Genomics Platform"/>
            <consortium name="The Broad Institute Genome Sequencing Center for Infectious Disease"/>
            <person name="Wu L."/>
            <person name="Ma J."/>
        </authorList>
    </citation>
    <scope>NUCLEOTIDE SEQUENCE [LARGE SCALE GENOMIC DNA]</scope>
    <source>
        <strain evidence="3 4">Y73</strain>
    </source>
</reference>
<feature type="compositionally biased region" description="Low complexity" evidence="1">
    <location>
        <begin position="9"/>
        <end position="20"/>
    </location>
</feature>
<protein>
    <submittedName>
        <fullName evidence="3">Uncharacterized protein</fullName>
    </submittedName>
</protein>
<dbReference type="Proteomes" id="UP001596333">
    <property type="component" value="Unassembled WGS sequence"/>
</dbReference>
<keyword evidence="2" id="KW-0472">Membrane</keyword>
<feature type="transmembrane region" description="Helical" evidence="2">
    <location>
        <begin position="163"/>
        <end position="184"/>
    </location>
</feature>
<dbReference type="RefSeq" id="WP_379763812.1">
    <property type="nucleotide sequence ID" value="NZ_JBHSXI010000001.1"/>
</dbReference>
<gene>
    <name evidence="3" type="ORF">ACFQEY_00795</name>
</gene>
<feature type="region of interest" description="Disordered" evidence="1">
    <location>
        <begin position="1"/>
        <end position="20"/>
    </location>
</feature>
<dbReference type="AlphaFoldDB" id="A0ABD5UGH1"/>
<dbReference type="EMBL" id="JBHSXI010000001">
    <property type="protein sequence ID" value="MFC6887595.1"/>
    <property type="molecule type" value="Genomic_DNA"/>
</dbReference>
<comment type="caution">
    <text evidence="3">The sequence shown here is derived from an EMBL/GenBank/DDBJ whole genome shotgun (WGS) entry which is preliminary data.</text>
</comment>
<evidence type="ECO:0000313" key="4">
    <source>
        <dbReference type="Proteomes" id="UP001596333"/>
    </source>
</evidence>
<evidence type="ECO:0000256" key="2">
    <source>
        <dbReference type="SAM" id="Phobius"/>
    </source>
</evidence>